<proteinExistence type="predicted"/>
<dbReference type="OrthoDB" id="5244753at2"/>
<feature type="transmembrane region" description="Helical" evidence="1">
    <location>
        <begin position="88"/>
        <end position="107"/>
    </location>
</feature>
<reference evidence="2 3" key="1">
    <citation type="journal article" date="2018" name="J. Microbiol.">
        <title>Baekduia soli gen. nov., sp. nov., a novel bacterium isolated from the soil of Baekdu Mountain and proposal of a novel family name, Baekduiaceae fam. nov.</title>
        <authorList>
            <person name="An D.S."/>
            <person name="Siddiqi M.Z."/>
            <person name="Kim K.H."/>
            <person name="Yu H.S."/>
            <person name="Im W.T."/>
        </authorList>
    </citation>
    <scope>NUCLEOTIDE SEQUENCE [LARGE SCALE GENOMIC DNA]</scope>
    <source>
        <strain evidence="2 3">BR7-21</strain>
    </source>
</reference>
<feature type="transmembrane region" description="Helical" evidence="1">
    <location>
        <begin position="113"/>
        <end position="133"/>
    </location>
</feature>
<feature type="transmembrane region" description="Helical" evidence="1">
    <location>
        <begin position="35"/>
        <end position="57"/>
    </location>
</feature>
<organism evidence="2 3">
    <name type="scientific">Baekduia soli</name>
    <dbReference type="NCBI Taxonomy" id="496014"/>
    <lineage>
        <taxon>Bacteria</taxon>
        <taxon>Bacillati</taxon>
        <taxon>Actinomycetota</taxon>
        <taxon>Thermoleophilia</taxon>
        <taxon>Solirubrobacterales</taxon>
        <taxon>Baekduiaceae</taxon>
        <taxon>Baekduia</taxon>
    </lineage>
</organism>
<dbReference type="EMBL" id="CP042430">
    <property type="protein sequence ID" value="QEC46953.1"/>
    <property type="molecule type" value="Genomic_DNA"/>
</dbReference>
<accession>A0A5B8U1R1</accession>
<evidence type="ECO:0000313" key="3">
    <source>
        <dbReference type="Proteomes" id="UP000321805"/>
    </source>
</evidence>
<dbReference type="RefSeq" id="WP_146916766.1">
    <property type="nucleotide sequence ID" value="NZ_CP042430.1"/>
</dbReference>
<feature type="transmembrane region" description="Helical" evidence="1">
    <location>
        <begin position="63"/>
        <end position="81"/>
    </location>
</feature>
<evidence type="ECO:0000256" key="1">
    <source>
        <dbReference type="SAM" id="Phobius"/>
    </source>
</evidence>
<sequence>MAQPPSPRPARRRGAERDEAIRHTLRPLAEGERPAPLVVATLAAVALGLVNLGLLAAGQAGRTGPLAVYCVLMLALAAGMWTRRYGAVLAFQCLLAIAVATGVLFLLRASSLVDLLICFGLIVPPGWLFWKLIRVLARIQAPREPGTDPADEA</sequence>
<dbReference type="AlphaFoldDB" id="A0A5B8U1R1"/>
<dbReference type="KEGG" id="bsol:FSW04_04670"/>
<evidence type="ECO:0000313" key="2">
    <source>
        <dbReference type="EMBL" id="QEC46953.1"/>
    </source>
</evidence>
<keyword evidence="1" id="KW-0472">Membrane</keyword>
<keyword evidence="3" id="KW-1185">Reference proteome</keyword>
<keyword evidence="1" id="KW-0812">Transmembrane</keyword>
<keyword evidence="1" id="KW-1133">Transmembrane helix</keyword>
<name>A0A5B8U1R1_9ACTN</name>
<protein>
    <submittedName>
        <fullName evidence="2">Uncharacterized protein</fullName>
    </submittedName>
</protein>
<dbReference type="Proteomes" id="UP000321805">
    <property type="component" value="Chromosome"/>
</dbReference>
<gene>
    <name evidence="2" type="ORF">FSW04_04670</name>
</gene>